<accession>A0ABW7YWX6</accession>
<evidence type="ECO:0000256" key="4">
    <source>
        <dbReference type="ARBA" id="ARBA00023125"/>
    </source>
</evidence>
<gene>
    <name evidence="7" type="ORF">ACIBG2_23365</name>
</gene>
<evidence type="ECO:0000256" key="2">
    <source>
        <dbReference type="ARBA" id="ARBA00010961"/>
    </source>
</evidence>
<keyword evidence="4 6" id="KW-0238">DNA-binding</keyword>
<dbReference type="EMBL" id="JBITGY010000006">
    <property type="protein sequence ID" value="MFI6500338.1"/>
    <property type="molecule type" value="Genomic_DNA"/>
</dbReference>
<evidence type="ECO:0000256" key="6">
    <source>
        <dbReference type="RuleBase" id="RU365089"/>
    </source>
</evidence>
<dbReference type="Pfam" id="PF00872">
    <property type="entry name" value="Transposase_mut"/>
    <property type="match status" value="1"/>
</dbReference>
<evidence type="ECO:0000256" key="1">
    <source>
        <dbReference type="ARBA" id="ARBA00002190"/>
    </source>
</evidence>
<evidence type="ECO:0000256" key="3">
    <source>
        <dbReference type="ARBA" id="ARBA00022578"/>
    </source>
</evidence>
<keyword evidence="5 6" id="KW-0233">DNA recombination</keyword>
<dbReference type="Proteomes" id="UP001612741">
    <property type="component" value="Unassembled WGS sequence"/>
</dbReference>
<comment type="caution">
    <text evidence="7">The sequence shown here is derived from an EMBL/GenBank/DDBJ whole genome shotgun (WGS) entry which is preliminary data.</text>
</comment>
<protein>
    <recommendedName>
        <fullName evidence="6">Mutator family transposase</fullName>
    </recommendedName>
</protein>
<organism evidence="7 8">
    <name type="scientific">Nonomuraea typhae</name>
    <dbReference type="NCBI Taxonomy" id="2603600"/>
    <lineage>
        <taxon>Bacteria</taxon>
        <taxon>Bacillati</taxon>
        <taxon>Actinomycetota</taxon>
        <taxon>Actinomycetes</taxon>
        <taxon>Streptosporangiales</taxon>
        <taxon>Streptosporangiaceae</taxon>
        <taxon>Nonomuraea</taxon>
    </lineage>
</organism>
<dbReference type="PANTHER" id="PTHR33217">
    <property type="entry name" value="TRANSPOSASE FOR INSERTION SEQUENCE ELEMENT IS1081"/>
    <property type="match status" value="1"/>
</dbReference>
<proteinExistence type="inferred from homology"/>
<keyword evidence="6" id="KW-0814">Transposable element</keyword>
<sequence>MIRNALRPVARKDAAVVAAELKKIYTAATAEVAFDALAAFEHSPWGAKYPQAARVFQAAWDRFTPFFAFTAPVRELLYTTNGIESLNYQLRKVTKARGHFPGDDAMIKLLWLAILNIEDKRARERALKRKKTGKRADQPARLVEGQKTLGWREAPSELDIAYPGRTM</sequence>
<dbReference type="InterPro" id="IPR001207">
    <property type="entry name" value="Transposase_mutator"/>
</dbReference>
<evidence type="ECO:0000313" key="7">
    <source>
        <dbReference type="EMBL" id="MFI6500338.1"/>
    </source>
</evidence>
<evidence type="ECO:0000313" key="8">
    <source>
        <dbReference type="Proteomes" id="UP001612741"/>
    </source>
</evidence>
<comment type="function">
    <text evidence="1 6">Required for the transposition of the insertion element.</text>
</comment>
<dbReference type="PANTHER" id="PTHR33217:SF8">
    <property type="entry name" value="MUTATOR FAMILY TRANSPOSASE"/>
    <property type="match status" value="1"/>
</dbReference>
<reference evidence="7 8" key="1">
    <citation type="submission" date="2024-10" db="EMBL/GenBank/DDBJ databases">
        <title>The Natural Products Discovery Center: Release of the First 8490 Sequenced Strains for Exploring Actinobacteria Biosynthetic Diversity.</title>
        <authorList>
            <person name="Kalkreuter E."/>
            <person name="Kautsar S.A."/>
            <person name="Yang D."/>
            <person name="Bader C.D."/>
            <person name="Teijaro C.N."/>
            <person name="Fluegel L."/>
            <person name="Davis C.M."/>
            <person name="Simpson J.R."/>
            <person name="Lauterbach L."/>
            <person name="Steele A.D."/>
            <person name="Gui C."/>
            <person name="Meng S."/>
            <person name="Li G."/>
            <person name="Viehrig K."/>
            <person name="Ye F."/>
            <person name="Su P."/>
            <person name="Kiefer A.F."/>
            <person name="Nichols A."/>
            <person name="Cepeda A.J."/>
            <person name="Yan W."/>
            <person name="Fan B."/>
            <person name="Jiang Y."/>
            <person name="Adhikari A."/>
            <person name="Zheng C.-J."/>
            <person name="Schuster L."/>
            <person name="Cowan T.M."/>
            <person name="Smanski M.J."/>
            <person name="Chevrette M.G."/>
            <person name="De Carvalho L.P.S."/>
            <person name="Shen B."/>
        </authorList>
    </citation>
    <scope>NUCLEOTIDE SEQUENCE [LARGE SCALE GENOMIC DNA]</scope>
    <source>
        <strain evidence="7 8">NPDC050545</strain>
    </source>
</reference>
<dbReference type="RefSeq" id="WP_397084179.1">
    <property type="nucleotide sequence ID" value="NZ_JBITGY010000006.1"/>
</dbReference>
<keyword evidence="8" id="KW-1185">Reference proteome</keyword>
<comment type="similarity">
    <text evidence="2 6">Belongs to the transposase mutator family.</text>
</comment>
<keyword evidence="3 6" id="KW-0815">Transposition</keyword>
<name>A0ABW7YWX6_9ACTN</name>
<evidence type="ECO:0000256" key="5">
    <source>
        <dbReference type="ARBA" id="ARBA00023172"/>
    </source>
</evidence>